<feature type="signal peptide" evidence="1">
    <location>
        <begin position="1"/>
        <end position="20"/>
    </location>
</feature>
<sequence>MCYPSHLASVLSLLVALANTQTPLYLGALRIDPGLNADMLANLYYPNCALAIHHPALHRLARAAMDLTSGSVKLFVDTKCLDVTGGSTTNGNQLQIWTCSTNNNPNQQLPFTVGRRLPLWTNYGKCVDLTDGSLANGDRPQLEDCSGTNANQVRKVGYSANALPATSENGQSGTNACGSGQSQTSKCQTAWIKYVLAGLDWTPYLPVFPSCLSPACATDFCLWAPPLVGTIGDTERDKVVWCTKAGHGTRTIPNGTLKGVHFVTTPDYVQVTGKGDFTKINVKAGDDYIITTILSTSSLVPTRLARRYGLALIGLCTHNMSHSSNTRSYRTKSPRCAARI</sequence>
<dbReference type="PROSITE" id="PS50231">
    <property type="entry name" value="RICIN_B_LECTIN"/>
    <property type="match status" value="1"/>
</dbReference>
<protein>
    <recommendedName>
        <fullName evidence="2">Ricin B lectin domain-containing protein</fullName>
    </recommendedName>
</protein>
<feature type="domain" description="Ricin B lectin" evidence="2">
    <location>
        <begin position="76"/>
        <end position="153"/>
    </location>
</feature>
<dbReference type="EMBL" id="JARKIB010000251">
    <property type="protein sequence ID" value="KAJ7719502.1"/>
    <property type="molecule type" value="Genomic_DNA"/>
</dbReference>
<dbReference type="AlphaFoldDB" id="A0AAD7HGT8"/>
<evidence type="ECO:0000256" key="1">
    <source>
        <dbReference type="SAM" id="SignalP"/>
    </source>
</evidence>
<dbReference type="Gene3D" id="2.80.10.50">
    <property type="match status" value="1"/>
</dbReference>
<evidence type="ECO:0000313" key="4">
    <source>
        <dbReference type="Proteomes" id="UP001215598"/>
    </source>
</evidence>
<name>A0AAD7HGT8_9AGAR</name>
<gene>
    <name evidence="3" type="ORF">B0H16DRAFT_1795251</name>
</gene>
<dbReference type="SUPFAM" id="SSF50370">
    <property type="entry name" value="Ricin B-like lectins"/>
    <property type="match status" value="1"/>
</dbReference>
<evidence type="ECO:0000313" key="3">
    <source>
        <dbReference type="EMBL" id="KAJ7719502.1"/>
    </source>
</evidence>
<keyword evidence="1" id="KW-0732">Signal</keyword>
<proteinExistence type="predicted"/>
<feature type="chain" id="PRO_5041996799" description="Ricin B lectin domain-containing protein" evidence="1">
    <location>
        <begin position="21"/>
        <end position="340"/>
    </location>
</feature>
<reference evidence="3" key="1">
    <citation type="submission" date="2023-03" db="EMBL/GenBank/DDBJ databases">
        <title>Massive genome expansion in bonnet fungi (Mycena s.s.) driven by repeated elements and novel gene families across ecological guilds.</title>
        <authorList>
            <consortium name="Lawrence Berkeley National Laboratory"/>
            <person name="Harder C.B."/>
            <person name="Miyauchi S."/>
            <person name="Viragh M."/>
            <person name="Kuo A."/>
            <person name="Thoen E."/>
            <person name="Andreopoulos B."/>
            <person name="Lu D."/>
            <person name="Skrede I."/>
            <person name="Drula E."/>
            <person name="Henrissat B."/>
            <person name="Morin E."/>
            <person name="Kohler A."/>
            <person name="Barry K."/>
            <person name="LaButti K."/>
            <person name="Morin E."/>
            <person name="Salamov A."/>
            <person name="Lipzen A."/>
            <person name="Mereny Z."/>
            <person name="Hegedus B."/>
            <person name="Baldrian P."/>
            <person name="Stursova M."/>
            <person name="Weitz H."/>
            <person name="Taylor A."/>
            <person name="Grigoriev I.V."/>
            <person name="Nagy L.G."/>
            <person name="Martin F."/>
            <person name="Kauserud H."/>
        </authorList>
    </citation>
    <scope>NUCLEOTIDE SEQUENCE</scope>
    <source>
        <strain evidence="3">CBHHK182m</strain>
    </source>
</reference>
<organism evidence="3 4">
    <name type="scientific">Mycena metata</name>
    <dbReference type="NCBI Taxonomy" id="1033252"/>
    <lineage>
        <taxon>Eukaryota</taxon>
        <taxon>Fungi</taxon>
        <taxon>Dikarya</taxon>
        <taxon>Basidiomycota</taxon>
        <taxon>Agaricomycotina</taxon>
        <taxon>Agaricomycetes</taxon>
        <taxon>Agaricomycetidae</taxon>
        <taxon>Agaricales</taxon>
        <taxon>Marasmiineae</taxon>
        <taxon>Mycenaceae</taxon>
        <taxon>Mycena</taxon>
    </lineage>
</organism>
<dbReference type="Pfam" id="PF00652">
    <property type="entry name" value="Ricin_B_lectin"/>
    <property type="match status" value="1"/>
</dbReference>
<dbReference type="InterPro" id="IPR035992">
    <property type="entry name" value="Ricin_B-like_lectins"/>
</dbReference>
<dbReference type="Proteomes" id="UP001215598">
    <property type="component" value="Unassembled WGS sequence"/>
</dbReference>
<accession>A0AAD7HGT8</accession>
<comment type="caution">
    <text evidence="3">The sequence shown here is derived from an EMBL/GenBank/DDBJ whole genome shotgun (WGS) entry which is preliminary data.</text>
</comment>
<dbReference type="InterPro" id="IPR000772">
    <property type="entry name" value="Ricin_B_lectin"/>
</dbReference>
<keyword evidence="4" id="KW-1185">Reference proteome</keyword>
<evidence type="ECO:0000259" key="2">
    <source>
        <dbReference type="Pfam" id="PF00652"/>
    </source>
</evidence>